<protein>
    <submittedName>
        <fullName evidence="4">LCP family protein</fullName>
    </submittedName>
</protein>
<dbReference type="InterPro" id="IPR004474">
    <property type="entry name" value="LytR_CpsA_psr"/>
</dbReference>
<dbReference type="Gene3D" id="3.40.630.190">
    <property type="entry name" value="LCP protein"/>
    <property type="match status" value="1"/>
</dbReference>
<dbReference type="Pfam" id="PF03816">
    <property type="entry name" value="LytR_cpsA_psr"/>
    <property type="match status" value="1"/>
</dbReference>
<keyword evidence="2" id="KW-0472">Membrane</keyword>
<dbReference type="PANTHER" id="PTHR33392">
    <property type="entry name" value="POLYISOPRENYL-TEICHOIC ACID--PEPTIDOGLYCAN TEICHOIC ACID TRANSFERASE TAGU"/>
    <property type="match status" value="1"/>
</dbReference>
<accession>A0ABS3QXH2</accession>
<dbReference type="RefSeq" id="WP_208266851.1">
    <property type="nucleotide sequence ID" value="NZ_BAAAGM010000012.1"/>
</dbReference>
<dbReference type="NCBIfam" id="TIGR00350">
    <property type="entry name" value="lytR_cpsA_psr"/>
    <property type="match status" value="1"/>
</dbReference>
<proteinExistence type="inferred from homology"/>
<evidence type="ECO:0000256" key="2">
    <source>
        <dbReference type="SAM" id="Phobius"/>
    </source>
</evidence>
<evidence type="ECO:0000313" key="4">
    <source>
        <dbReference type="EMBL" id="MBO2438515.1"/>
    </source>
</evidence>
<evidence type="ECO:0000256" key="1">
    <source>
        <dbReference type="ARBA" id="ARBA00006068"/>
    </source>
</evidence>
<evidence type="ECO:0000313" key="5">
    <source>
        <dbReference type="Proteomes" id="UP000666915"/>
    </source>
</evidence>
<dbReference type="InterPro" id="IPR050922">
    <property type="entry name" value="LytR/CpsA/Psr_CW_biosynth"/>
</dbReference>
<evidence type="ECO:0000259" key="3">
    <source>
        <dbReference type="Pfam" id="PF03816"/>
    </source>
</evidence>
<dbReference type="EMBL" id="JAGEOK010000008">
    <property type="protein sequence ID" value="MBO2438515.1"/>
    <property type="molecule type" value="Genomic_DNA"/>
</dbReference>
<feature type="domain" description="Cell envelope-related transcriptional attenuator" evidence="3">
    <location>
        <begin position="103"/>
        <end position="256"/>
    </location>
</feature>
<dbReference type="PANTHER" id="PTHR33392:SF6">
    <property type="entry name" value="POLYISOPRENYL-TEICHOIC ACID--PEPTIDOGLYCAN TEICHOIC ACID TRANSFERASE TAGU"/>
    <property type="match status" value="1"/>
</dbReference>
<sequence length="338" mass="35795">MDDLELLRDLGRELGGEPPPALARQRGRLLDAARDRRRSRLPGGRWTLLGLVAAVTAAAILVPACVLHGRGARPVAPDSSAITGKALNVLVLGSDRRAGGPARADTVVMVHLPADRKAGTVVSIPRDSLMDVPACEGPGGRKFPARRTMIGAVFSYGGASCVGKAVEDAASVRIDGTIVIEFSGFETMVDALGGVEYTVPDAVTDPSGRVLVPPGRQRLDGRRALDYVRARRGLDDGSDLARVRRQQRFMAALLDAAHGEQLRNPVRFARFLAAAAGSVRTSPGLDLKAMESLAGSLKDLSPGRVRYATVPVRPAPDDPNRLAWVPAAARTVFAPFRG</sequence>
<keyword evidence="5" id="KW-1185">Reference proteome</keyword>
<organism evidence="4 5">
    <name type="scientific">Actinomadura nitritigenes</name>
    <dbReference type="NCBI Taxonomy" id="134602"/>
    <lineage>
        <taxon>Bacteria</taxon>
        <taxon>Bacillati</taxon>
        <taxon>Actinomycetota</taxon>
        <taxon>Actinomycetes</taxon>
        <taxon>Streptosporangiales</taxon>
        <taxon>Thermomonosporaceae</taxon>
        <taxon>Actinomadura</taxon>
    </lineage>
</organism>
<name>A0ABS3QXH2_9ACTN</name>
<keyword evidence="2" id="KW-0812">Transmembrane</keyword>
<gene>
    <name evidence="4" type="ORF">J4557_13410</name>
</gene>
<comment type="caution">
    <text evidence="4">The sequence shown here is derived from an EMBL/GenBank/DDBJ whole genome shotgun (WGS) entry which is preliminary data.</text>
</comment>
<comment type="similarity">
    <text evidence="1">Belongs to the LytR/CpsA/Psr (LCP) family.</text>
</comment>
<keyword evidence="2" id="KW-1133">Transmembrane helix</keyword>
<feature type="transmembrane region" description="Helical" evidence="2">
    <location>
        <begin position="46"/>
        <end position="69"/>
    </location>
</feature>
<dbReference type="Proteomes" id="UP000666915">
    <property type="component" value="Unassembled WGS sequence"/>
</dbReference>
<reference evidence="4 5" key="1">
    <citation type="submission" date="2021-03" db="EMBL/GenBank/DDBJ databases">
        <authorList>
            <person name="Kanchanasin P."/>
            <person name="Saeng-In P."/>
            <person name="Phongsopitanun W."/>
            <person name="Yuki M."/>
            <person name="Kudo T."/>
            <person name="Ohkuma M."/>
            <person name="Tanasupawat S."/>
        </authorList>
    </citation>
    <scope>NUCLEOTIDE SEQUENCE [LARGE SCALE GENOMIC DNA]</scope>
    <source>
        <strain evidence="4 5">L46</strain>
    </source>
</reference>